<proteinExistence type="evidence at transcript level"/>
<protein>
    <submittedName>
        <fullName evidence="2">Uncharacterized protein</fullName>
    </submittedName>
</protein>
<dbReference type="OMA" id="ETKKFGY"/>
<name>A9NL59_PICSI</name>
<feature type="compositionally biased region" description="Basic and acidic residues" evidence="1">
    <location>
        <begin position="101"/>
        <end position="119"/>
    </location>
</feature>
<evidence type="ECO:0000313" key="2">
    <source>
        <dbReference type="EMBL" id="ABK21370.1"/>
    </source>
</evidence>
<accession>A9NL59</accession>
<sequence length="119" mass="13288">MSNPYERVKGGKLVFKGGLGPEKAIVKKKHSKKNKKQMVAEPAENENPEAEKQENNNNKSSNINNGGSVGYPIDAAARKNYEELFPVETRKFGYAASNPKSAEETLDERVKKKADRYCK</sequence>
<feature type="compositionally biased region" description="Low complexity" evidence="1">
    <location>
        <begin position="55"/>
        <end position="65"/>
    </location>
</feature>
<feature type="compositionally biased region" description="Basic residues" evidence="1">
    <location>
        <begin position="26"/>
        <end position="36"/>
    </location>
</feature>
<feature type="region of interest" description="Disordered" evidence="1">
    <location>
        <begin position="92"/>
        <end position="119"/>
    </location>
</feature>
<evidence type="ECO:0000256" key="1">
    <source>
        <dbReference type="SAM" id="MobiDB-lite"/>
    </source>
</evidence>
<dbReference type="AlphaFoldDB" id="A9NL59"/>
<dbReference type="EMBL" id="EF081991">
    <property type="protein sequence ID" value="ABK21370.1"/>
    <property type="molecule type" value="mRNA"/>
</dbReference>
<feature type="region of interest" description="Disordered" evidence="1">
    <location>
        <begin position="1"/>
        <end position="72"/>
    </location>
</feature>
<reference evidence="2" key="1">
    <citation type="journal article" date="2008" name="BMC Genomics">
        <title>A conifer genomics resource of 200,000 spruce (Picea spp.) ESTs and 6,464 high-quality, sequence-finished full-length cDNAs for Sitka spruce (Picea sitchensis).</title>
        <authorList>
            <person name="Ralph S.G."/>
            <person name="Chun H.J."/>
            <person name="Kolosova N."/>
            <person name="Cooper D."/>
            <person name="Oddy C."/>
            <person name="Ritland C.E."/>
            <person name="Kirkpatrick R."/>
            <person name="Moore R."/>
            <person name="Barber S."/>
            <person name="Holt R.A."/>
            <person name="Jones S.J."/>
            <person name="Marra M.A."/>
            <person name="Douglas C.J."/>
            <person name="Ritland K."/>
            <person name="Bohlmann J."/>
        </authorList>
    </citation>
    <scope>NUCLEOTIDE SEQUENCE</scope>
    <source>
        <tissue evidence="2">Green portion of the leader tissue</tissue>
    </source>
</reference>
<organism evidence="2">
    <name type="scientific">Picea sitchensis</name>
    <name type="common">Sitka spruce</name>
    <name type="synonym">Pinus sitchensis</name>
    <dbReference type="NCBI Taxonomy" id="3332"/>
    <lineage>
        <taxon>Eukaryota</taxon>
        <taxon>Viridiplantae</taxon>
        <taxon>Streptophyta</taxon>
        <taxon>Embryophyta</taxon>
        <taxon>Tracheophyta</taxon>
        <taxon>Spermatophyta</taxon>
        <taxon>Pinopsida</taxon>
        <taxon>Pinidae</taxon>
        <taxon>Conifers I</taxon>
        <taxon>Pinales</taxon>
        <taxon>Pinaceae</taxon>
        <taxon>Picea</taxon>
    </lineage>
</organism>